<dbReference type="RefSeq" id="WP_134641987.1">
    <property type="nucleotide sequence ID" value="NZ_SOHM01000034.1"/>
</dbReference>
<proteinExistence type="predicted"/>
<dbReference type="AlphaFoldDB" id="A0A4V3IWI6"/>
<accession>A0A4V3IWI6</accession>
<evidence type="ECO:0000313" key="3">
    <source>
        <dbReference type="Proteomes" id="UP000298468"/>
    </source>
</evidence>
<gene>
    <name evidence="2" type="ORF">E3T61_16710</name>
</gene>
<evidence type="ECO:0000313" key="2">
    <source>
        <dbReference type="EMBL" id="TFD85772.1"/>
    </source>
</evidence>
<dbReference type="OrthoDB" id="4966101at2"/>
<feature type="region of interest" description="Disordered" evidence="1">
    <location>
        <begin position="1"/>
        <end position="26"/>
    </location>
</feature>
<reference evidence="2 3" key="1">
    <citation type="submission" date="2019-03" db="EMBL/GenBank/DDBJ databases">
        <title>Genomics of glacier-inhabiting Cryobacterium strains.</title>
        <authorList>
            <person name="Liu Q."/>
            <person name="Xin Y.-H."/>
        </authorList>
    </citation>
    <scope>NUCLEOTIDE SEQUENCE [LARGE SCALE GENOMIC DNA]</scope>
    <source>
        <strain evidence="2 3">Sr59</strain>
    </source>
</reference>
<dbReference type="EMBL" id="SOHM01000034">
    <property type="protein sequence ID" value="TFD85772.1"/>
    <property type="molecule type" value="Genomic_DNA"/>
</dbReference>
<evidence type="ECO:0000256" key="1">
    <source>
        <dbReference type="SAM" id="MobiDB-lite"/>
    </source>
</evidence>
<comment type="caution">
    <text evidence="2">The sequence shown here is derived from an EMBL/GenBank/DDBJ whole genome shotgun (WGS) entry which is preliminary data.</text>
</comment>
<keyword evidence="3" id="KW-1185">Reference proteome</keyword>
<name>A0A4V3IWI6_9MICO</name>
<organism evidence="2 3">
    <name type="scientific">Cryobacterium lactosi</name>
    <dbReference type="NCBI Taxonomy" id="1259202"/>
    <lineage>
        <taxon>Bacteria</taxon>
        <taxon>Bacillati</taxon>
        <taxon>Actinomycetota</taxon>
        <taxon>Actinomycetes</taxon>
        <taxon>Micrococcales</taxon>
        <taxon>Microbacteriaceae</taxon>
        <taxon>Cryobacterium</taxon>
    </lineage>
</organism>
<dbReference type="Proteomes" id="UP000298468">
    <property type="component" value="Unassembled WGS sequence"/>
</dbReference>
<sequence length="158" mass="17343">MPDSDERGRYGPIRRGSGGQPAHRKPFDISSLSVTGLVIICELDDPPPGNSRPSMSMKLTQYLRLSDESMIRLDMDRGVSSFQHGHSGIVSWKRSAVDVIAEVLTLVKGDDVAQPDSFPWDDYAEAARLRGIAVDAEALCDLPHTVLLSDELASIFEF</sequence>
<protein>
    <submittedName>
        <fullName evidence="2">Uncharacterized protein</fullName>
    </submittedName>
</protein>